<feature type="compositionally biased region" description="Basic and acidic residues" evidence="1">
    <location>
        <begin position="9"/>
        <end position="18"/>
    </location>
</feature>
<evidence type="ECO:0000313" key="3">
    <source>
        <dbReference type="Proteomes" id="UP001295444"/>
    </source>
</evidence>
<gene>
    <name evidence="2" type="ORF">PECUL_23A061355</name>
</gene>
<accession>A0AAD1RDA7</accession>
<sequence length="77" mass="8776">MRGSSEIGGKAERSEGNEGSKGAKRRRRGTLKRYNAVTLKLRSNLEKYREAVGRPSLSLDRYLYLLSHRIQEAQHGM</sequence>
<organism evidence="2 3">
    <name type="scientific">Pelobates cultripes</name>
    <name type="common">Western spadefoot toad</name>
    <dbReference type="NCBI Taxonomy" id="61616"/>
    <lineage>
        <taxon>Eukaryota</taxon>
        <taxon>Metazoa</taxon>
        <taxon>Chordata</taxon>
        <taxon>Craniata</taxon>
        <taxon>Vertebrata</taxon>
        <taxon>Euteleostomi</taxon>
        <taxon>Amphibia</taxon>
        <taxon>Batrachia</taxon>
        <taxon>Anura</taxon>
        <taxon>Pelobatoidea</taxon>
        <taxon>Pelobatidae</taxon>
        <taxon>Pelobates</taxon>
    </lineage>
</organism>
<protein>
    <submittedName>
        <fullName evidence="2">Uncharacterized protein</fullName>
    </submittedName>
</protein>
<dbReference type="Proteomes" id="UP001295444">
    <property type="component" value="Chromosome 02"/>
</dbReference>
<evidence type="ECO:0000256" key="1">
    <source>
        <dbReference type="SAM" id="MobiDB-lite"/>
    </source>
</evidence>
<dbReference type="EMBL" id="OW240913">
    <property type="protein sequence ID" value="CAH2249436.1"/>
    <property type="molecule type" value="Genomic_DNA"/>
</dbReference>
<keyword evidence="3" id="KW-1185">Reference proteome</keyword>
<feature type="region of interest" description="Disordered" evidence="1">
    <location>
        <begin position="1"/>
        <end position="31"/>
    </location>
</feature>
<proteinExistence type="predicted"/>
<evidence type="ECO:0000313" key="2">
    <source>
        <dbReference type="EMBL" id="CAH2249436.1"/>
    </source>
</evidence>
<name>A0AAD1RDA7_PELCU</name>
<dbReference type="AlphaFoldDB" id="A0AAD1RDA7"/>
<reference evidence="2" key="1">
    <citation type="submission" date="2022-03" db="EMBL/GenBank/DDBJ databases">
        <authorList>
            <person name="Alioto T."/>
            <person name="Alioto T."/>
            <person name="Gomez Garrido J."/>
        </authorList>
    </citation>
    <scope>NUCLEOTIDE SEQUENCE</scope>
</reference>
<feature type="compositionally biased region" description="Basic residues" evidence="1">
    <location>
        <begin position="22"/>
        <end position="31"/>
    </location>
</feature>